<name>A0AAW1YYC8_CULAL</name>
<protein>
    <submittedName>
        <fullName evidence="2">Uncharacterized protein</fullName>
    </submittedName>
</protein>
<dbReference type="PANTHER" id="PTHR32046">
    <property type="entry name" value="G DOMAIN-CONTAINING PROTEIN"/>
    <property type="match status" value="1"/>
</dbReference>
<dbReference type="AlphaFoldDB" id="A0AAW1YYC8"/>
<evidence type="ECO:0000256" key="1">
    <source>
        <dbReference type="SAM" id="Coils"/>
    </source>
</evidence>
<reference evidence="2 3" key="1">
    <citation type="submission" date="2024-05" db="EMBL/GenBank/DDBJ databases">
        <title>A high-quality chromosomal-level genome assembly of Topmouth culter (Culter alburnus).</title>
        <authorList>
            <person name="Zhao H."/>
        </authorList>
    </citation>
    <scope>NUCLEOTIDE SEQUENCE [LARGE SCALE GENOMIC DNA]</scope>
    <source>
        <strain evidence="2">CATC2023</strain>
        <tissue evidence="2">Muscle</tissue>
    </source>
</reference>
<keyword evidence="1" id="KW-0175">Coiled coil</keyword>
<dbReference type="EMBL" id="JAWDJR010000023">
    <property type="protein sequence ID" value="KAK9952912.1"/>
    <property type="molecule type" value="Genomic_DNA"/>
</dbReference>
<comment type="caution">
    <text evidence="2">The sequence shown here is derived from an EMBL/GenBank/DDBJ whole genome shotgun (WGS) entry which is preliminary data.</text>
</comment>
<organism evidence="2 3">
    <name type="scientific">Culter alburnus</name>
    <name type="common">Topmouth culter</name>
    <dbReference type="NCBI Taxonomy" id="194366"/>
    <lineage>
        <taxon>Eukaryota</taxon>
        <taxon>Metazoa</taxon>
        <taxon>Chordata</taxon>
        <taxon>Craniata</taxon>
        <taxon>Vertebrata</taxon>
        <taxon>Euteleostomi</taxon>
        <taxon>Actinopterygii</taxon>
        <taxon>Neopterygii</taxon>
        <taxon>Teleostei</taxon>
        <taxon>Ostariophysi</taxon>
        <taxon>Cypriniformes</taxon>
        <taxon>Xenocyprididae</taxon>
        <taxon>Xenocypridinae</taxon>
        <taxon>Culter</taxon>
    </lineage>
</organism>
<accession>A0AAW1YYC8</accession>
<keyword evidence="3" id="KW-1185">Reference proteome</keyword>
<feature type="coiled-coil region" evidence="1">
    <location>
        <begin position="130"/>
        <end position="169"/>
    </location>
</feature>
<dbReference type="PANTHER" id="PTHR32046:SF11">
    <property type="entry name" value="IMMUNE-ASSOCIATED NUCLEOTIDE-BINDING PROTEIN 10-LIKE"/>
    <property type="match status" value="1"/>
</dbReference>
<gene>
    <name evidence="2" type="ORF">ABG768_016940</name>
</gene>
<evidence type="ECO:0000313" key="2">
    <source>
        <dbReference type="EMBL" id="KAK9952912.1"/>
    </source>
</evidence>
<dbReference type="Proteomes" id="UP001479290">
    <property type="component" value="Unassembled WGS sequence"/>
</dbReference>
<sequence>MTQEVLQKRKQLEANVSNLRSRVEEMELKQNELKQSQEALEKNKKDVEENIDFEYEVEVPYKEKVDIDRSVASVAVCCTVCEENCHYPGCWWVSNISWCSVMKDNHCRVCSNKCHYREHVKTAKIYVTKKKKEKRTYKDLKKKYKGKTEDVLEKELQEFETQKIKLVNEAFHCVETLEMIALNTDSVLTLQHIDFLIEKMKEINEPEKAEILKNIKKRAGEEKQGALGHIRK</sequence>
<evidence type="ECO:0000313" key="3">
    <source>
        <dbReference type="Proteomes" id="UP001479290"/>
    </source>
</evidence>
<proteinExistence type="predicted"/>
<feature type="coiled-coil region" evidence="1">
    <location>
        <begin position="2"/>
        <end position="50"/>
    </location>
</feature>